<proteinExistence type="predicted"/>
<dbReference type="GO" id="GO:0042626">
    <property type="term" value="F:ATPase-coupled transmembrane transporter activity"/>
    <property type="evidence" value="ECO:0007669"/>
    <property type="project" value="TreeGrafter"/>
</dbReference>
<reference evidence="5" key="3">
    <citation type="journal article" date="2016" name="Gigascience">
        <title>De novo construction of an expanded transcriptome assembly for the western tarnished plant bug, Lygus hesperus.</title>
        <authorList>
            <person name="Tassone E.E."/>
            <person name="Geib S.M."/>
            <person name="Hall B."/>
            <person name="Fabrick J.A."/>
            <person name="Brent C.S."/>
            <person name="Hull J.J."/>
        </authorList>
    </citation>
    <scope>NUCLEOTIDE SEQUENCE</scope>
</reference>
<evidence type="ECO:0000313" key="4">
    <source>
        <dbReference type="EMBL" id="JAG42042.1"/>
    </source>
</evidence>
<evidence type="ECO:0000256" key="2">
    <source>
        <dbReference type="ARBA" id="ARBA00022840"/>
    </source>
</evidence>
<dbReference type="GO" id="GO:0005524">
    <property type="term" value="F:ATP binding"/>
    <property type="evidence" value="ECO:0007669"/>
    <property type="project" value="UniProtKB-KW"/>
</dbReference>
<dbReference type="InterPro" id="IPR003439">
    <property type="entry name" value="ABC_transporter-like_ATP-bd"/>
</dbReference>
<evidence type="ECO:0000313" key="5">
    <source>
        <dbReference type="EMBL" id="JAQ14469.1"/>
    </source>
</evidence>
<dbReference type="GO" id="GO:0016020">
    <property type="term" value="C:membrane"/>
    <property type="evidence" value="ECO:0007669"/>
    <property type="project" value="TreeGrafter"/>
</dbReference>
<dbReference type="Gene3D" id="3.40.50.300">
    <property type="entry name" value="P-loop containing nucleotide triphosphate hydrolases"/>
    <property type="match status" value="1"/>
</dbReference>
<protein>
    <submittedName>
        <fullName evidence="4">Multidrug resistance-associated protein 4</fullName>
    </submittedName>
</protein>
<feature type="domain" description="ABC transporter" evidence="3">
    <location>
        <begin position="46"/>
        <end position="124"/>
    </location>
</feature>
<dbReference type="InterPro" id="IPR027417">
    <property type="entry name" value="P-loop_NTPase"/>
</dbReference>
<evidence type="ECO:0000259" key="3">
    <source>
        <dbReference type="Pfam" id="PF00005"/>
    </source>
</evidence>
<evidence type="ECO:0000256" key="1">
    <source>
        <dbReference type="ARBA" id="ARBA00022741"/>
    </source>
</evidence>
<dbReference type="EMBL" id="GBHO01001562">
    <property type="protein sequence ID" value="JAG42042.1"/>
    <property type="molecule type" value="Transcribed_RNA"/>
</dbReference>
<dbReference type="GO" id="GO:0016887">
    <property type="term" value="F:ATP hydrolysis activity"/>
    <property type="evidence" value="ECO:0007669"/>
    <property type="project" value="InterPro"/>
</dbReference>
<dbReference type="SUPFAM" id="SSF52540">
    <property type="entry name" value="P-loop containing nucleoside triphosphate hydrolases"/>
    <property type="match status" value="1"/>
</dbReference>
<gene>
    <name evidence="4" type="primary">ABCC4_2</name>
    <name evidence="5" type="synonym">ABCC4_8</name>
    <name evidence="4" type="ORF">CM83_4933</name>
    <name evidence="5" type="ORF">g.32439</name>
</gene>
<accession>A0A0A9Z9T5</accession>
<reference evidence="4" key="1">
    <citation type="journal article" date="2014" name="PLoS ONE">
        <title>Transcriptome-Based Identification of ABC Transporters in the Western Tarnished Plant Bug Lygus hesperus.</title>
        <authorList>
            <person name="Hull J.J."/>
            <person name="Chaney K."/>
            <person name="Geib S.M."/>
            <person name="Fabrick J.A."/>
            <person name="Brent C.S."/>
            <person name="Walsh D."/>
            <person name="Lavine L.C."/>
        </authorList>
    </citation>
    <scope>NUCLEOTIDE SEQUENCE</scope>
</reference>
<organism evidence="4">
    <name type="scientific">Lygus hesperus</name>
    <name type="common">Western plant bug</name>
    <dbReference type="NCBI Taxonomy" id="30085"/>
    <lineage>
        <taxon>Eukaryota</taxon>
        <taxon>Metazoa</taxon>
        <taxon>Ecdysozoa</taxon>
        <taxon>Arthropoda</taxon>
        <taxon>Hexapoda</taxon>
        <taxon>Insecta</taxon>
        <taxon>Pterygota</taxon>
        <taxon>Neoptera</taxon>
        <taxon>Paraneoptera</taxon>
        <taxon>Hemiptera</taxon>
        <taxon>Heteroptera</taxon>
        <taxon>Panheteroptera</taxon>
        <taxon>Cimicomorpha</taxon>
        <taxon>Miridae</taxon>
        <taxon>Mirini</taxon>
        <taxon>Lygus</taxon>
    </lineage>
</organism>
<dbReference type="InterPro" id="IPR017871">
    <property type="entry name" value="ABC_transporter-like_CS"/>
</dbReference>
<dbReference type="Pfam" id="PF00005">
    <property type="entry name" value="ABC_tran"/>
    <property type="match status" value="1"/>
</dbReference>
<keyword evidence="2" id="KW-0067">ATP-binding</keyword>
<sequence length="198" mass="22431">MLFTGTIRFNLDPEAVPLEGGVQPLFGKEYTEAIRRSSEQQQSYTSTYVIQELVSDPVDGRYWEALQRVQLLHTVYNLPRKLDTVVYGGSSIENSFSSGQAQLLCIARALLRTTQILFLDEATAPVDRTTDAFLQEILRKEFQNRTVVTIAHRLDTILDYDRVAVISAGRVVELGTPAQLVKDTESYFYKLYREIDSG</sequence>
<dbReference type="PROSITE" id="PS00211">
    <property type="entry name" value="ABC_TRANSPORTER_1"/>
    <property type="match status" value="1"/>
</dbReference>
<dbReference type="InterPro" id="IPR050173">
    <property type="entry name" value="ABC_transporter_C-like"/>
</dbReference>
<dbReference type="EMBL" id="GDHC01004160">
    <property type="protein sequence ID" value="JAQ14469.1"/>
    <property type="molecule type" value="Transcribed_RNA"/>
</dbReference>
<keyword evidence="1" id="KW-0547">Nucleotide-binding</keyword>
<dbReference type="PANTHER" id="PTHR24223">
    <property type="entry name" value="ATP-BINDING CASSETTE SUB-FAMILY C"/>
    <property type="match status" value="1"/>
</dbReference>
<reference evidence="4" key="2">
    <citation type="submission" date="2014-07" db="EMBL/GenBank/DDBJ databases">
        <authorList>
            <person name="Hull J."/>
        </authorList>
    </citation>
    <scope>NUCLEOTIDE SEQUENCE</scope>
</reference>
<name>A0A0A9Z9T5_LYGHE</name>
<dbReference type="AlphaFoldDB" id="A0A0A9Z9T5"/>